<dbReference type="Proteomes" id="UP001215398">
    <property type="component" value="Unassembled WGS sequence"/>
</dbReference>
<reference evidence="2 3" key="1">
    <citation type="submission" date="2023-01" db="EMBL/GenBank/DDBJ databases">
        <title>Exploring GABA producing Bacteroides strains toward improving mental health.</title>
        <authorList>
            <person name="Yousuf B."/>
            <person name="Bouhlel N.E."/>
            <person name="Mottawea W."/>
            <person name="Hammami R."/>
        </authorList>
    </citation>
    <scope>NUCLEOTIDE SEQUENCE [LARGE SCALE GENOMIC DNA]</scope>
    <source>
        <strain evidence="2 3">UO.H1054</strain>
    </source>
</reference>
<evidence type="ECO:0008006" key="4">
    <source>
        <dbReference type="Google" id="ProtNLM"/>
    </source>
</evidence>
<feature type="region of interest" description="Disordered" evidence="1">
    <location>
        <begin position="1"/>
        <end position="20"/>
    </location>
</feature>
<protein>
    <recommendedName>
        <fullName evidence="4">AraC family transcriptional regulator</fullName>
    </recommendedName>
</protein>
<dbReference type="RefSeq" id="WP_229092410.1">
    <property type="nucleotide sequence ID" value="NZ_CP059856.1"/>
</dbReference>
<proteinExistence type="predicted"/>
<organism evidence="2 3">
    <name type="scientific">Bacteroides zhangwenhongii</name>
    <dbReference type="NCBI Taxonomy" id="2650157"/>
    <lineage>
        <taxon>Bacteria</taxon>
        <taxon>Pseudomonadati</taxon>
        <taxon>Bacteroidota</taxon>
        <taxon>Bacteroidia</taxon>
        <taxon>Bacteroidales</taxon>
        <taxon>Bacteroidaceae</taxon>
        <taxon>Bacteroides</taxon>
    </lineage>
</organism>
<sequence>MEINRKKQVKKKENQKGMNSSIHEKVAAIPHVFYDIAAINVKEREFII</sequence>
<dbReference type="EMBL" id="JAQPYS010000086">
    <property type="protein sequence ID" value="MDC7138089.1"/>
    <property type="molecule type" value="Genomic_DNA"/>
</dbReference>
<evidence type="ECO:0000256" key="1">
    <source>
        <dbReference type="SAM" id="MobiDB-lite"/>
    </source>
</evidence>
<keyword evidence="3" id="KW-1185">Reference proteome</keyword>
<comment type="caution">
    <text evidence="2">The sequence shown here is derived from an EMBL/GenBank/DDBJ whole genome shotgun (WGS) entry which is preliminary data.</text>
</comment>
<accession>A0ABT5HC37</accession>
<evidence type="ECO:0000313" key="2">
    <source>
        <dbReference type="EMBL" id="MDC7138089.1"/>
    </source>
</evidence>
<feature type="compositionally biased region" description="Basic residues" evidence="1">
    <location>
        <begin position="1"/>
        <end position="10"/>
    </location>
</feature>
<evidence type="ECO:0000313" key="3">
    <source>
        <dbReference type="Proteomes" id="UP001215398"/>
    </source>
</evidence>
<gene>
    <name evidence="2" type="ORF">PQG98_17325</name>
</gene>
<name>A0ABT5HC37_9BACE</name>